<keyword evidence="5" id="KW-1185">Reference proteome</keyword>
<sequence length="314" mass="35317">MNPLSRSTTPLRALLARPSTTTYAARTARTFATTRPLAALDLTYDVHEPPKDDGSRGKLASEGAPILILHGLFGSRRNNRSISKQLARDLRRPIYGLDLRNHGESPHDPRHDYEALAEDVEHFINKHRLSGSTLIGHSMGAKTVMTVALRSPHLVRDLIPVDNAPVDATLKTDFATYIKGMAALQEAELLKHSEANVFMKPYVPDDNVRFFLCSNLKRNEAGKLQFKIPVNYLAKALDNMGDFPFKNPDEARFEGRTLMVRGTKSHYVPDETLPIIGRFFPLFKYVDIDSGHWIISEKPEAFRQAVIEFLGEEK</sequence>
<feature type="domain" description="AB hydrolase-1" evidence="3">
    <location>
        <begin position="65"/>
        <end position="299"/>
    </location>
</feature>
<dbReference type="InterPro" id="IPR029058">
    <property type="entry name" value="AB_hydrolase_fold"/>
</dbReference>
<accession>A0ABR1Z2T0</accession>
<dbReference type="GO" id="GO:0016787">
    <property type="term" value="F:hydrolase activity"/>
    <property type="evidence" value="ECO:0007669"/>
    <property type="project" value="UniProtKB-KW"/>
</dbReference>
<gene>
    <name evidence="4" type="ORF">HDK90DRAFT_17578</name>
</gene>
<protein>
    <submittedName>
        <fullName evidence="4">Alpha/Beta hydrolase protein</fullName>
    </submittedName>
</protein>
<evidence type="ECO:0000259" key="3">
    <source>
        <dbReference type="Pfam" id="PF00561"/>
    </source>
</evidence>
<organism evidence="4 5">
    <name type="scientific">Phyllosticta capitalensis</name>
    <dbReference type="NCBI Taxonomy" id="121624"/>
    <lineage>
        <taxon>Eukaryota</taxon>
        <taxon>Fungi</taxon>
        <taxon>Dikarya</taxon>
        <taxon>Ascomycota</taxon>
        <taxon>Pezizomycotina</taxon>
        <taxon>Dothideomycetes</taxon>
        <taxon>Dothideomycetes incertae sedis</taxon>
        <taxon>Botryosphaeriales</taxon>
        <taxon>Phyllostictaceae</taxon>
        <taxon>Phyllosticta</taxon>
    </lineage>
</organism>
<evidence type="ECO:0000256" key="2">
    <source>
        <dbReference type="ARBA" id="ARBA00022801"/>
    </source>
</evidence>
<evidence type="ECO:0000256" key="1">
    <source>
        <dbReference type="ARBA" id="ARBA00008645"/>
    </source>
</evidence>
<dbReference type="EMBL" id="JBBWRZ010000001">
    <property type="protein sequence ID" value="KAK8246688.1"/>
    <property type="molecule type" value="Genomic_DNA"/>
</dbReference>
<proteinExistence type="inferred from homology"/>
<keyword evidence="2 4" id="KW-0378">Hydrolase</keyword>
<dbReference type="InterPro" id="IPR000073">
    <property type="entry name" value="AB_hydrolase_1"/>
</dbReference>
<comment type="similarity">
    <text evidence="1">Belongs to the AB hydrolase superfamily.</text>
</comment>
<name>A0ABR1Z2T0_9PEZI</name>
<dbReference type="SUPFAM" id="SSF53474">
    <property type="entry name" value="alpha/beta-Hydrolases"/>
    <property type="match status" value="1"/>
</dbReference>
<dbReference type="Gene3D" id="3.40.50.1820">
    <property type="entry name" value="alpha/beta hydrolase"/>
    <property type="match status" value="1"/>
</dbReference>
<dbReference type="Pfam" id="PF00561">
    <property type="entry name" value="Abhydrolase_1"/>
    <property type="match status" value="1"/>
</dbReference>
<reference evidence="4 5" key="1">
    <citation type="submission" date="2024-04" db="EMBL/GenBank/DDBJ databases">
        <title>Phyllosticta paracitricarpa is synonymous to the EU quarantine fungus P. citricarpa based on phylogenomic analyses.</title>
        <authorList>
            <consortium name="Lawrence Berkeley National Laboratory"/>
            <person name="Van Ingen-Buijs V.A."/>
            <person name="Van Westerhoven A.C."/>
            <person name="Haridas S."/>
            <person name="Skiadas P."/>
            <person name="Martin F."/>
            <person name="Groenewald J.Z."/>
            <person name="Crous P.W."/>
            <person name="Seidl M.F."/>
        </authorList>
    </citation>
    <scope>NUCLEOTIDE SEQUENCE [LARGE SCALE GENOMIC DNA]</scope>
    <source>
        <strain evidence="4 5">CBS 123374</strain>
    </source>
</reference>
<comment type="caution">
    <text evidence="4">The sequence shown here is derived from an EMBL/GenBank/DDBJ whole genome shotgun (WGS) entry which is preliminary data.</text>
</comment>
<dbReference type="PANTHER" id="PTHR46118">
    <property type="entry name" value="PROTEIN ABHD11"/>
    <property type="match status" value="1"/>
</dbReference>
<dbReference type="PANTHER" id="PTHR46118:SF4">
    <property type="entry name" value="PROTEIN ABHD11"/>
    <property type="match status" value="1"/>
</dbReference>
<evidence type="ECO:0000313" key="4">
    <source>
        <dbReference type="EMBL" id="KAK8246688.1"/>
    </source>
</evidence>
<evidence type="ECO:0000313" key="5">
    <source>
        <dbReference type="Proteomes" id="UP001492380"/>
    </source>
</evidence>
<dbReference type="Proteomes" id="UP001492380">
    <property type="component" value="Unassembled WGS sequence"/>
</dbReference>